<name>A0AA36DS03_CYLNA</name>
<evidence type="ECO:0000256" key="1">
    <source>
        <dbReference type="SAM" id="Phobius"/>
    </source>
</evidence>
<keyword evidence="1" id="KW-0472">Membrane</keyword>
<protein>
    <submittedName>
        <fullName evidence="2">Uncharacterized protein</fullName>
    </submittedName>
</protein>
<keyword evidence="1" id="KW-1133">Transmembrane helix</keyword>
<accession>A0AA36DS03</accession>
<organism evidence="2 3">
    <name type="scientific">Cylicocyclus nassatus</name>
    <name type="common">Nematode worm</name>
    <dbReference type="NCBI Taxonomy" id="53992"/>
    <lineage>
        <taxon>Eukaryota</taxon>
        <taxon>Metazoa</taxon>
        <taxon>Ecdysozoa</taxon>
        <taxon>Nematoda</taxon>
        <taxon>Chromadorea</taxon>
        <taxon>Rhabditida</taxon>
        <taxon>Rhabditina</taxon>
        <taxon>Rhabditomorpha</taxon>
        <taxon>Strongyloidea</taxon>
        <taxon>Strongylidae</taxon>
        <taxon>Cylicocyclus</taxon>
    </lineage>
</organism>
<sequence>MPALSDSHSGMLVKVYTIKVYETTSASTPSKMKMVFYFLLMPFPVYCGACYDIPIVFWAKYFREGFQNFCDGVIEAPLRMVFTMPLIKPLRRFVLNGTADDKKVRIFKVPNKHECRFMERLVTVLVKHIAEKHNSLKKTCKMFRKKNNFLCLPHWERVYYRRRWIIKPVLYCAFSNWANSASAHSRRRTRSTDLVVYQGESNEAPRK</sequence>
<dbReference type="AlphaFoldDB" id="A0AA36DS03"/>
<proteinExistence type="predicted"/>
<dbReference type="Proteomes" id="UP001176961">
    <property type="component" value="Unassembled WGS sequence"/>
</dbReference>
<comment type="caution">
    <text evidence="2">The sequence shown here is derived from an EMBL/GenBank/DDBJ whole genome shotgun (WGS) entry which is preliminary data.</text>
</comment>
<dbReference type="EMBL" id="CATQJL010000112">
    <property type="protein sequence ID" value="CAJ0592694.1"/>
    <property type="molecule type" value="Genomic_DNA"/>
</dbReference>
<evidence type="ECO:0000313" key="3">
    <source>
        <dbReference type="Proteomes" id="UP001176961"/>
    </source>
</evidence>
<reference evidence="2" key="1">
    <citation type="submission" date="2023-07" db="EMBL/GenBank/DDBJ databases">
        <authorList>
            <consortium name="CYATHOMIX"/>
        </authorList>
    </citation>
    <scope>NUCLEOTIDE SEQUENCE</scope>
    <source>
        <strain evidence="2">N/A</strain>
    </source>
</reference>
<keyword evidence="1" id="KW-0812">Transmembrane</keyword>
<feature type="transmembrane region" description="Helical" evidence="1">
    <location>
        <begin position="35"/>
        <end position="59"/>
    </location>
</feature>
<keyword evidence="3" id="KW-1185">Reference proteome</keyword>
<evidence type="ECO:0000313" key="2">
    <source>
        <dbReference type="EMBL" id="CAJ0592694.1"/>
    </source>
</evidence>
<gene>
    <name evidence="2" type="ORF">CYNAS_LOCUS4677</name>
</gene>